<keyword evidence="2" id="KW-1185">Reference proteome</keyword>
<comment type="caution">
    <text evidence="1">The sequence shown here is derived from an EMBL/GenBank/DDBJ whole genome shotgun (WGS) entry which is preliminary data.</text>
</comment>
<dbReference type="RefSeq" id="WP_111341632.1">
    <property type="nucleotide sequence ID" value="NZ_QLII01000001.1"/>
</dbReference>
<proteinExistence type="predicted"/>
<reference evidence="1 2" key="1">
    <citation type="submission" date="2018-06" db="EMBL/GenBank/DDBJ databases">
        <title>Spirosoma sp. HMF3257 Genome sequencing and assembly.</title>
        <authorList>
            <person name="Kang H."/>
            <person name="Cha I."/>
            <person name="Kim H."/>
            <person name="Kang J."/>
            <person name="Joh K."/>
        </authorList>
    </citation>
    <scope>NUCLEOTIDE SEQUENCE [LARGE SCALE GENOMIC DNA]</scope>
    <source>
        <strain evidence="1 2">HMF3257</strain>
    </source>
</reference>
<dbReference type="AlphaFoldDB" id="A0A327NKG7"/>
<protein>
    <submittedName>
        <fullName evidence="1">Uncharacterized protein</fullName>
    </submittedName>
</protein>
<gene>
    <name evidence="1" type="ORF">HMF3257_09140</name>
</gene>
<evidence type="ECO:0000313" key="2">
    <source>
        <dbReference type="Proteomes" id="UP000249016"/>
    </source>
</evidence>
<dbReference type="EMBL" id="QLII01000001">
    <property type="protein sequence ID" value="RAI74414.1"/>
    <property type="molecule type" value="Genomic_DNA"/>
</dbReference>
<sequence length="202" mass="22175">MKATNLLLSLLSIVLLFDSCKKEDAQPVQIADVLIGGDFETSPYTSWRTDVNKNNTTRPTSYTVDYSTEAASSPTHSIKVSCNVAQNDSTYQLFQQYHFTSDTPIPTGAKLTLKVKIKTLNIQGNGISIAIGGNLGVNDNYASAFFTSTEGKIPITGTNDFKEYTITYDSFPAKTYSFYALIFFLPKTTGTAYYDDVSLSVN</sequence>
<evidence type="ECO:0000313" key="1">
    <source>
        <dbReference type="EMBL" id="RAI74414.1"/>
    </source>
</evidence>
<dbReference type="Proteomes" id="UP000249016">
    <property type="component" value="Unassembled WGS sequence"/>
</dbReference>
<accession>A0A327NKG7</accession>
<dbReference type="OrthoDB" id="948686at2"/>
<name>A0A327NKG7_9BACT</name>
<dbReference type="Gene3D" id="2.60.120.260">
    <property type="entry name" value="Galactose-binding domain-like"/>
    <property type="match status" value="1"/>
</dbReference>
<organism evidence="1 2">
    <name type="scientific">Spirosoma telluris</name>
    <dbReference type="NCBI Taxonomy" id="2183553"/>
    <lineage>
        <taxon>Bacteria</taxon>
        <taxon>Pseudomonadati</taxon>
        <taxon>Bacteroidota</taxon>
        <taxon>Cytophagia</taxon>
        <taxon>Cytophagales</taxon>
        <taxon>Cytophagaceae</taxon>
        <taxon>Spirosoma</taxon>
    </lineage>
</organism>